<keyword evidence="1" id="KW-0479">Metal-binding</keyword>
<dbReference type="EC" id="3.1.3.16" evidence="1"/>
<dbReference type="GO" id="GO:0046872">
    <property type="term" value="F:metal ion binding"/>
    <property type="evidence" value="ECO:0007669"/>
    <property type="project" value="UniProtKB-UniRule"/>
</dbReference>
<comment type="similarity">
    <text evidence="1">Belongs to the PP2C family.</text>
</comment>
<dbReference type="SMART" id="SM00332">
    <property type="entry name" value="PP2Cc"/>
    <property type="match status" value="1"/>
</dbReference>
<keyword evidence="1" id="KW-0464">Manganese</keyword>
<evidence type="ECO:0000256" key="2">
    <source>
        <dbReference type="SAM" id="SignalP"/>
    </source>
</evidence>
<name>A0A2H9TPT8_9FUNG</name>
<dbReference type="SMART" id="SM00331">
    <property type="entry name" value="PP2C_SIG"/>
    <property type="match status" value="1"/>
</dbReference>
<dbReference type="PANTHER" id="PTHR12320">
    <property type="entry name" value="PROTEIN PHOSPHATASE 2C"/>
    <property type="match status" value="1"/>
</dbReference>
<dbReference type="InterPro" id="IPR036457">
    <property type="entry name" value="PPM-type-like_dom_sf"/>
</dbReference>
<proteinExistence type="inferred from homology"/>
<dbReference type="STRING" id="1246581.A0A2H9TPT8"/>
<keyword evidence="1" id="KW-0378">Hydrolase</keyword>
<feature type="domain" description="PPM-type phosphatase" evidence="3">
    <location>
        <begin position="94"/>
        <end position="323"/>
    </location>
</feature>
<evidence type="ECO:0000256" key="1">
    <source>
        <dbReference type="RuleBase" id="RU366020"/>
    </source>
</evidence>
<organism evidence="4 5">
    <name type="scientific">Paramicrosporidium saccamoebae</name>
    <dbReference type="NCBI Taxonomy" id="1246581"/>
    <lineage>
        <taxon>Eukaryota</taxon>
        <taxon>Fungi</taxon>
        <taxon>Fungi incertae sedis</taxon>
        <taxon>Cryptomycota</taxon>
        <taxon>Cryptomycota incertae sedis</taxon>
        <taxon>Paramicrosporidium</taxon>
    </lineage>
</organism>
<comment type="caution">
    <text evidence="4">The sequence shown here is derived from an EMBL/GenBank/DDBJ whole genome shotgun (WGS) entry which is preliminary data.</text>
</comment>
<keyword evidence="2" id="KW-0732">Signal</keyword>
<keyword evidence="1" id="KW-0904">Protein phosphatase</keyword>
<comment type="cofactor">
    <cofactor evidence="1">
        <name>Mg(2+)</name>
        <dbReference type="ChEBI" id="CHEBI:18420"/>
    </cofactor>
</comment>
<dbReference type="EMBL" id="MTSL01000048">
    <property type="protein sequence ID" value="PJF19680.1"/>
    <property type="molecule type" value="Genomic_DNA"/>
</dbReference>
<dbReference type="PANTHER" id="PTHR12320:SF1">
    <property type="entry name" value="PROTEIN PHOSPHATASE PTC7 HOMOLOG"/>
    <property type="match status" value="1"/>
</dbReference>
<accession>A0A2H9TPT8</accession>
<keyword evidence="1" id="KW-0460">Magnesium</keyword>
<evidence type="ECO:0000313" key="5">
    <source>
        <dbReference type="Proteomes" id="UP000240830"/>
    </source>
</evidence>
<gene>
    <name evidence="4" type="ORF">PSACC_00517</name>
</gene>
<dbReference type="SUPFAM" id="SSF81606">
    <property type="entry name" value="PP2C-like"/>
    <property type="match status" value="1"/>
</dbReference>
<comment type="catalytic activity">
    <reaction evidence="1">
        <text>O-phospho-L-threonyl-[protein] + H2O = L-threonyl-[protein] + phosphate</text>
        <dbReference type="Rhea" id="RHEA:47004"/>
        <dbReference type="Rhea" id="RHEA-COMP:11060"/>
        <dbReference type="Rhea" id="RHEA-COMP:11605"/>
        <dbReference type="ChEBI" id="CHEBI:15377"/>
        <dbReference type="ChEBI" id="CHEBI:30013"/>
        <dbReference type="ChEBI" id="CHEBI:43474"/>
        <dbReference type="ChEBI" id="CHEBI:61977"/>
        <dbReference type="EC" id="3.1.3.16"/>
    </reaction>
</comment>
<dbReference type="Gene3D" id="3.60.40.10">
    <property type="entry name" value="PPM-type phosphatase domain"/>
    <property type="match status" value="2"/>
</dbReference>
<feature type="chain" id="PRO_5014112266" description="Protein phosphatase" evidence="2">
    <location>
        <begin position="22"/>
        <end position="323"/>
    </location>
</feature>
<keyword evidence="5" id="KW-1185">Reference proteome</keyword>
<feature type="signal peptide" evidence="2">
    <location>
        <begin position="1"/>
        <end position="21"/>
    </location>
</feature>
<protein>
    <recommendedName>
        <fullName evidence="1">Protein phosphatase</fullName>
        <ecNumber evidence="1">3.1.3.16</ecNumber>
    </recommendedName>
</protein>
<dbReference type="InterPro" id="IPR001932">
    <property type="entry name" value="PPM-type_phosphatase-like_dom"/>
</dbReference>
<dbReference type="PROSITE" id="PS51746">
    <property type="entry name" value="PPM_2"/>
    <property type="match status" value="1"/>
</dbReference>
<comment type="cofactor">
    <cofactor evidence="1">
        <name>Mn(2+)</name>
        <dbReference type="ChEBI" id="CHEBI:29035"/>
    </cofactor>
</comment>
<sequence length="323" mass="36597">MRKCAIFVLSVVMLSVSGSLQRTLDRLTSHDAIPKHADWKMFRRLCSSRRHQTQCSLIFRYLRNVAIPREFPRRPIYPDEFDSVAMGGAGKRDRWSIADHNWQPEQYGDDTGVLGGNFAIVSDGVSNSKASDYFSWQLVKFIRAGLPRITGAAHPADEIYRLCRLFQQLISKMRLPGSATLSIAMLEDDDLIVAGLGDSEVKVLRDERVVFRSDRQRTGARPGQIGARHRGLQGMRIDSIRVQRGDVIIVASDGLWDNFFEKDIANIIRRHGENANRIATSLLRSAVRNSTARWRECTYEEHHRHRQCVGGVVDDITVLVAII</sequence>
<comment type="catalytic activity">
    <reaction evidence="1">
        <text>O-phospho-L-seryl-[protein] + H2O = L-seryl-[protein] + phosphate</text>
        <dbReference type="Rhea" id="RHEA:20629"/>
        <dbReference type="Rhea" id="RHEA-COMP:9863"/>
        <dbReference type="Rhea" id="RHEA-COMP:11604"/>
        <dbReference type="ChEBI" id="CHEBI:15377"/>
        <dbReference type="ChEBI" id="CHEBI:29999"/>
        <dbReference type="ChEBI" id="CHEBI:43474"/>
        <dbReference type="ChEBI" id="CHEBI:83421"/>
        <dbReference type="EC" id="3.1.3.16"/>
    </reaction>
</comment>
<reference evidence="4 5" key="1">
    <citation type="submission" date="2016-10" db="EMBL/GenBank/DDBJ databases">
        <title>The genome of Paramicrosporidium saccamoebae is the missing link in understanding Cryptomycota and Microsporidia evolution.</title>
        <authorList>
            <person name="Quandt C.A."/>
            <person name="Beaudet D."/>
            <person name="Corsaro D."/>
            <person name="Michel R."/>
            <person name="Corradi N."/>
            <person name="James T."/>
        </authorList>
    </citation>
    <scope>NUCLEOTIDE SEQUENCE [LARGE SCALE GENOMIC DNA]</scope>
    <source>
        <strain evidence="4 5">KSL3</strain>
    </source>
</reference>
<dbReference type="GO" id="GO:0004722">
    <property type="term" value="F:protein serine/threonine phosphatase activity"/>
    <property type="evidence" value="ECO:0007669"/>
    <property type="project" value="UniProtKB-EC"/>
</dbReference>
<dbReference type="AlphaFoldDB" id="A0A2H9TPT8"/>
<dbReference type="Pfam" id="PF00481">
    <property type="entry name" value="PP2C"/>
    <property type="match status" value="1"/>
</dbReference>
<dbReference type="Proteomes" id="UP000240830">
    <property type="component" value="Unassembled WGS sequence"/>
</dbReference>
<dbReference type="InterPro" id="IPR039123">
    <property type="entry name" value="PPTC7"/>
</dbReference>
<evidence type="ECO:0000259" key="3">
    <source>
        <dbReference type="PROSITE" id="PS51746"/>
    </source>
</evidence>
<evidence type="ECO:0000313" key="4">
    <source>
        <dbReference type="EMBL" id="PJF19680.1"/>
    </source>
</evidence>
<dbReference type="OrthoDB" id="25675at2759"/>